<accession>A0A8T8TAE3</accession>
<evidence type="ECO:0000256" key="6">
    <source>
        <dbReference type="ARBA" id="ARBA00023180"/>
    </source>
</evidence>
<evidence type="ECO:0000256" key="10">
    <source>
        <dbReference type="ARBA" id="ARBA00033442"/>
    </source>
</evidence>
<dbReference type="InterPro" id="IPR000165">
    <property type="entry name" value="Glucoamylase"/>
</dbReference>
<dbReference type="EMBL" id="LWDD02000600">
    <property type="protein sequence ID" value="KAE8258260.1"/>
    <property type="molecule type" value="Genomic_DNA"/>
</dbReference>
<keyword evidence="6" id="KW-0325">Glycoprotein</keyword>
<evidence type="ECO:0000256" key="4">
    <source>
        <dbReference type="ARBA" id="ARBA00022729"/>
    </source>
</evidence>
<dbReference type="GO" id="GO:0000324">
    <property type="term" value="C:fungal-type vacuole"/>
    <property type="evidence" value="ECO:0007669"/>
    <property type="project" value="TreeGrafter"/>
</dbReference>
<dbReference type="Gene3D" id="1.50.10.10">
    <property type="match status" value="1"/>
</dbReference>
<gene>
    <name evidence="16" type="ORF">A4X03_0g4436</name>
</gene>
<dbReference type="PIRSF" id="PIRSF001031">
    <property type="entry name" value="Glu-a-glcsd_SBD"/>
    <property type="match status" value="1"/>
</dbReference>
<evidence type="ECO:0000256" key="7">
    <source>
        <dbReference type="ARBA" id="ARBA00023277"/>
    </source>
</evidence>
<protein>
    <recommendedName>
        <fullName evidence="3">glucan 1,4-alpha-glucosidase</fullName>
        <ecNumber evidence="3">3.2.1.3</ecNumber>
    </recommendedName>
    <alternativeName>
        <fullName evidence="11">1,4-alpha-D-glucan glucohydrolase</fullName>
    </alternativeName>
    <alternativeName>
        <fullName evidence="10">Glucan 1,4-alpha-glucosidase</fullName>
    </alternativeName>
</protein>
<evidence type="ECO:0000313" key="16">
    <source>
        <dbReference type="EMBL" id="KAE8258260.1"/>
    </source>
</evidence>
<dbReference type="PRINTS" id="PR00736">
    <property type="entry name" value="GLHYDRLASE15"/>
</dbReference>
<keyword evidence="8" id="KW-0326">Glycosidase</keyword>
<dbReference type="GO" id="GO:0004339">
    <property type="term" value="F:glucan 1,4-alpha-glucosidase activity"/>
    <property type="evidence" value="ECO:0007669"/>
    <property type="project" value="UniProtKB-EC"/>
</dbReference>
<name>A0A8T8TAE3_9BASI</name>
<dbReference type="AlphaFoldDB" id="A0A8T8TAE3"/>
<feature type="binding site" evidence="13">
    <location>
        <position position="214"/>
    </location>
    <ligand>
        <name>substrate</name>
    </ligand>
</feature>
<dbReference type="GO" id="GO:2001070">
    <property type="term" value="F:starch binding"/>
    <property type="evidence" value="ECO:0007669"/>
    <property type="project" value="InterPro"/>
</dbReference>
<dbReference type="FunFam" id="1.50.10.10:FF:000018">
    <property type="entry name" value="Glucoamylase"/>
    <property type="match status" value="1"/>
</dbReference>
<feature type="compositionally biased region" description="Low complexity" evidence="14">
    <location>
        <begin position="28"/>
        <end position="39"/>
    </location>
</feature>
<feature type="active site" description="Proton donor" evidence="12">
    <location>
        <position position="278"/>
    </location>
</feature>
<evidence type="ECO:0000256" key="8">
    <source>
        <dbReference type="ARBA" id="ARBA00023295"/>
    </source>
</evidence>
<dbReference type="PANTHER" id="PTHR31616">
    <property type="entry name" value="TREHALASE"/>
    <property type="match status" value="1"/>
</dbReference>
<feature type="active site" description="Proton acceptor" evidence="12">
    <location>
        <position position="275"/>
    </location>
</feature>
<reference evidence="16" key="2">
    <citation type="journal article" date="2019" name="IMA Fungus">
        <title>Genome sequencing and comparison of five Tilletia species to identify candidate genes for the detection of regulated species infecting wheat.</title>
        <authorList>
            <person name="Nguyen H.D.T."/>
            <person name="Sultana T."/>
            <person name="Kesanakurti P."/>
            <person name="Hambleton S."/>
        </authorList>
    </citation>
    <scope>NUCLEOTIDE SEQUENCE</scope>
    <source>
        <strain evidence="16">DAOMC 238032</strain>
    </source>
</reference>
<sequence>MPARRSFLPVSSWTSTEEGYKKKEDAPLTRSSPSQQPLLLIPPPSQHLPSDAPPISPCFTPTSSSTLPLSTFTTMQAVHFLSLLLSCLLGLSSTTPAVRAGTVTADYAFARMLDNIGGASSTSAVPGKNVLRGAVIASPSTASPDYFYSWVRDSAMTMKVVIESYIKGQHGVTRSLIDNWVGAEYVHQRNAMGSSSSLGEPKFNADGSLFTGPWGRPQNDGPALRATALMKYARTIGLSDPLIASKLYKSDLSQPSLIKSDLEYVAHHWQDPTFDLWEEVQATHFFTLAVQRRALAEGAEFATAMKDPGAASYYTQQASAIQSKLQTFWNASSHRIQAYQSTPASFNRDGLDCAVLLASVHGWNQSSAGAGTNPRWFGPASDRVLATTRQYVDSFRTLYPINKRASAPKSVGVGRYPSDIYDGVATSEGNPWFLCTTTVAEILYDARNLWEKEVGGGLEVNEVNRAFFDQFLGGVGVGRYARGSGTYRKLVGGMVTMADGFMDIVNTHAYANGSLSEEFSRYDGFSVGARDLTWSYAAWLSADAARSGRPVF</sequence>
<dbReference type="Pfam" id="PF00723">
    <property type="entry name" value="Glyco_hydro_15"/>
    <property type="match status" value="1"/>
</dbReference>
<dbReference type="Proteomes" id="UP000077671">
    <property type="component" value="Unassembled WGS sequence"/>
</dbReference>
<dbReference type="InterPro" id="IPR011613">
    <property type="entry name" value="GH15-like"/>
</dbReference>
<evidence type="ECO:0000256" key="2">
    <source>
        <dbReference type="ARBA" id="ARBA00006188"/>
    </source>
</evidence>
<keyword evidence="4" id="KW-0732">Signal</keyword>
<comment type="catalytic activity">
    <reaction evidence="1">
        <text>Hydrolysis of terminal (1-&gt;4)-linked alpha-D-glucose residues successively from non-reducing ends of the chains with release of beta-D-glucose.</text>
        <dbReference type="EC" id="3.2.1.3"/>
    </reaction>
</comment>
<keyword evidence="9" id="KW-0624">Polysaccharide degradation</keyword>
<dbReference type="EC" id="3.2.1.3" evidence="3"/>
<evidence type="ECO:0000256" key="3">
    <source>
        <dbReference type="ARBA" id="ARBA00012593"/>
    </source>
</evidence>
<keyword evidence="5" id="KW-0378">Hydrolase</keyword>
<comment type="caution">
    <text evidence="16">The sequence shown here is derived from an EMBL/GenBank/DDBJ whole genome shotgun (WGS) entry which is preliminary data.</text>
</comment>
<dbReference type="GO" id="GO:0000272">
    <property type="term" value="P:polysaccharide catabolic process"/>
    <property type="evidence" value="ECO:0007669"/>
    <property type="project" value="UniProtKB-KW"/>
</dbReference>
<feature type="compositionally biased region" description="Basic and acidic residues" evidence="14">
    <location>
        <begin position="18"/>
        <end position="27"/>
    </location>
</feature>
<evidence type="ECO:0000313" key="17">
    <source>
        <dbReference type="Proteomes" id="UP000077671"/>
    </source>
</evidence>
<evidence type="ECO:0000256" key="5">
    <source>
        <dbReference type="ARBA" id="ARBA00022801"/>
    </source>
</evidence>
<evidence type="ECO:0000256" key="14">
    <source>
        <dbReference type="SAM" id="MobiDB-lite"/>
    </source>
</evidence>
<dbReference type="PANTHER" id="PTHR31616:SF12">
    <property type="entry name" value="GLUCOAMYLASE"/>
    <property type="match status" value="1"/>
</dbReference>
<evidence type="ECO:0000256" key="12">
    <source>
        <dbReference type="PIRSR" id="PIRSR001031-1"/>
    </source>
</evidence>
<proteinExistence type="inferred from homology"/>
<keyword evidence="7" id="KW-0119">Carbohydrate metabolism</keyword>
<dbReference type="InterPro" id="IPR008928">
    <property type="entry name" value="6-hairpin_glycosidase_sf"/>
</dbReference>
<feature type="domain" description="GH15-like" evidence="15">
    <location>
        <begin position="132"/>
        <end position="542"/>
    </location>
</feature>
<evidence type="ECO:0000259" key="15">
    <source>
        <dbReference type="Pfam" id="PF00723"/>
    </source>
</evidence>
<evidence type="ECO:0000256" key="13">
    <source>
        <dbReference type="PIRSR" id="PIRSR001031-2"/>
    </source>
</evidence>
<organism evidence="16 17">
    <name type="scientific">Tilletia caries</name>
    <name type="common">wheat bunt fungus</name>
    <dbReference type="NCBI Taxonomy" id="13290"/>
    <lineage>
        <taxon>Eukaryota</taxon>
        <taxon>Fungi</taxon>
        <taxon>Dikarya</taxon>
        <taxon>Basidiomycota</taxon>
        <taxon>Ustilaginomycotina</taxon>
        <taxon>Exobasidiomycetes</taxon>
        <taxon>Tilletiales</taxon>
        <taxon>Tilletiaceae</taxon>
        <taxon>Tilletia</taxon>
    </lineage>
</organism>
<evidence type="ECO:0000256" key="11">
    <source>
        <dbReference type="ARBA" id="ARBA00033473"/>
    </source>
</evidence>
<reference evidence="16" key="1">
    <citation type="submission" date="2016-04" db="EMBL/GenBank/DDBJ databases">
        <authorList>
            <person name="Nguyen H.D."/>
            <person name="Kesanakurti P."/>
            <person name="Cullis J."/>
            <person name="Levesque C.A."/>
            <person name="Hambleton S."/>
        </authorList>
    </citation>
    <scope>NUCLEOTIDE SEQUENCE</scope>
    <source>
        <strain evidence="16">DAOMC 238032</strain>
    </source>
</reference>
<dbReference type="InterPro" id="IPR012341">
    <property type="entry name" value="6hp_glycosidase-like_sf"/>
</dbReference>
<dbReference type="InterPro" id="IPR008291">
    <property type="entry name" value="Glucoamylase_SBD"/>
</dbReference>
<feature type="region of interest" description="Disordered" evidence="14">
    <location>
        <begin position="1"/>
        <end position="52"/>
    </location>
</feature>
<comment type="similarity">
    <text evidence="2">Belongs to the glycosyl hydrolase 15 family.</text>
</comment>
<feature type="compositionally biased region" description="Pro residues" evidence="14">
    <location>
        <begin position="40"/>
        <end position="52"/>
    </location>
</feature>
<dbReference type="SUPFAM" id="SSF48208">
    <property type="entry name" value="Six-hairpin glycosidases"/>
    <property type="match status" value="1"/>
</dbReference>
<evidence type="ECO:0000256" key="1">
    <source>
        <dbReference type="ARBA" id="ARBA00001863"/>
    </source>
</evidence>
<evidence type="ECO:0000256" key="9">
    <source>
        <dbReference type="ARBA" id="ARBA00023326"/>
    </source>
</evidence>